<sequence length="1539" mass="166767">MFRRKRSSAHAPINPNPSPSAQTAAAQAFRASQANATISTAAAAAALRKHTPTPTSVENVQTKRMLQRQLSTSSSKGKVAQQHTTQNGRLYRSSSSGSMSTRSFRDRPPAHTGSITGSSERDISPVPPLPQGFMTHRRVVSHDPSYRAISPYGDSSRSPGPRSPGSPRSPRALSSLPELERQGSRSSINFSYPTHARPNSPPQSPIKKFIAKPLVSDNGRDQDEGPSQNCIAAARSPKIITTPITATARGSQSYPDLSSFRTKYDDLQPSEIESTHAITNAETSTSPEVQDPALSHHMRNTNLGLCIDGENAEQDRYPSTELNQLKTRTTQDYDHREIRAVKQQTPDLPDAHESKTYQTDKYTESGNLHQSQLPGGTTGDAENDNVPLPTESAIDASPSADLGPTLHIPSETLSHGHAHGPSSFSIADTNKERPHSLSPTRTTRFSSHLIVSTTGERLHDPPPRSMSPAKSALKHPTPQSSPRDRTSSNWSKSLQVHSESSDGTSAESDDGRRIGSKKRAPKVSFEDEPEVVGTAGAHLTSQRSGSPVSSSSSWGPGSKYSSISRNSHRFNTSNGNGEDVFNEVLKPRPALPSFGSVRGRRGLIEDHDKRLVHDRPASPRTSTGGNPFGGILQQNKYTRPDHSRSVVPGEPIPPEVTSVEGTGYDSLSESSSSSDLMEDPLDFAPSGDSITSFSPSEVQNASSNSHKAGNETTGTQGQSGSVPGISIHPATPALTDEKTSGEWTRIPGGFPSPMPFSDHEKPQLSIDYARQPRPVTPESLPRSQIHSVPSTDDDESDSSESIYSDAAENLTDLEGDGFGSINAIVDSPVSHVSSYTHTPPPDSPTRSKADKKRSSDISSQRNDPRNSSSPLGRVYTNAPLPAVEEEALPSPVPSGKKEDSEDGRDLLHHKNQQLHPKSDLHGGVSATLDGARVVPTSAKPASSDKVESNGKPTDQSTTSFRNVAQQKGPRSKPSKRTPNDTTPSYDKEYTSQNRNDPSSTNRPIENGHPPPGVAGSDFGFVLKDRSQSAVYDSDSSSSFKRTRRSPRSTTHYTLKRTLRGPSDTRPYSSGGYSIGIAGRSTPPTPQRRPFSSDHNLPVRTTLRGPGDRLHAKSSSFSSFGKSLKLKRVQAGLSPHTHIGVKSRYPLSHANNNVVGFARPFRSRYEDSSEDELVPTYFSPVRGIPKRKDGVDGDSTDLEDSSDEEVTKKVLLRRAEPCRRSIFPSNGQARPAPVPDTITDGVIATDATNEPTSVIPNAPGAFLPQLPKRQGSIFNRLGRSRYRGNGEAKIRKSELDSAARRDSPLERPRFELLRNKSSRSSRNGNNKLLSSNVGADDPIPPTQDDVEKVSGLMGSGSWPLGSYMNAPVNISAPVSPISEKGEPDLVRPGTANDISPNNDNTFFRASIPGPTLPAPESSSSWTSRFRPRLQNRRRVSSTFGEDSSVSAKSDAGARPDEKKKRKKFSLLKKGVPNKLQRVSFLLPVPVRSKPPAMIEPCCNVYDPRFIYSAAHLITACIFHFISLQYIITPIFFFFRKIFSS</sequence>
<feature type="region of interest" description="Disordered" evidence="1">
    <location>
        <begin position="1"/>
        <end position="29"/>
    </location>
</feature>
<feature type="compositionally biased region" description="Low complexity" evidence="1">
    <location>
        <begin position="541"/>
        <end position="564"/>
    </location>
</feature>
<feature type="compositionally biased region" description="Low complexity" evidence="1">
    <location>
        <begin position="19"/>
        <end position="29"/>
    </location>
</feature>
<feature type="compositionally biased region" description="Polar residues" evidence="1">
    <location>
        <begin position="979"/>
        <end position="1003"/>
    </location>
</feature>
<feature type="region of interest" description="Disordered" evidence="1">
    <location>
        <begin position="43"/>
        <end position="207"/>
    </location>
</feature>
<feature type="compositionally biased region" description="Polar residues" evidence="1">
    <location>
        <begin position="437"/>
        <end position="455"/>
    </location>
</feature>
<accession>F2TEE9</accession>
<keyword evidence="2" id="KW-1133">Transmembrane helix</keyword>
<dbReference type="OrthoDB" id="5423926at2759"/>
<evidence type="ECO:0000313" key="3">
    <source>
        <dbReference type="EMBL" id="EGE81612.1"/>
    </source>
</evidence>
<feature type="compositionally biased region" description="Low complexity" evidence="1">
    <location>
        <begin position="89"/>
        <end position="102"/>
    </location>
</feature>
<feature type="compositionally biased region" description="Basic and acidic residues" evidence="1">
    <location>
        <begin position="845"/>
        <end position="855"/>
    </location>
</feature>
<proteinExistence type="predicted"/>
<feature type="compositionally biased region" description="Polar residues" evidence="1">
    <location>
        <begin position="856"/>
        <end position="870"/>
    </location>
</feature>
<reference evidence="3" key="1">
    <citation type="submission" date="2010-03" db="EMBL/GenBank/DDBJ databases">
        <title>Annotation of Blastomyces dermatitidis strain ATCC 18188.</title>
        <authorList>
            <consortium name="The Broad Institute Genome Sequencing Platform"/>
            <consortium name="Broad Institute Genome Sequencing Center for Infectious Disease."/>
            <person name="Cuomo C."/>
            <person name="Klein B."/>
            <person name="Sullivan T."/>
            <person name="Heitman J."/>
            <person name="Young S."/>
            <person name="Zeng Q."/>
            <person name="Gargeya S."/>
            <person name="Alvarado L."/>
            <person name="Berlin A.M."/>
            <person name="Chapman S.B."/>
            <person name="Chen Z."/>
            <person name="Freedman E."/>
            <person name="Gellesch M."/>
            <person name="Goldberg J."/>
            <person name="Griggs A."/>
            <person name="Gujja S."/>
            <person name="Heilman E."/>
            <person name="Heiman D."/>
            <person name="Howarth C."/>
            <person name="Mehta T."/>
            <person name="Neiman D."/>
            <person name="Pearson M."/>
            <person name="Roberts A."/>
            <person name="Saif S."/>
            <person name="Shea T."/>
            <person name="Shenoy N."/>
            <person name="Sisk P."/>
            <person name="Stolte C."/>
            <person name="Sykes S."/>
            <person name="White J."/>
            <person name="Yandava C."/>
            <person name="Haas B."/>
            <person name="Nusbaum C."/>
            <person name="Birren B."/>
        </authorList>
    </citation>
    <scope>NUCLEOTIDE SEQUENCE [LARGE SCALE GENOMIC DNA]</scope>
    <source>
        <strain evidence="3">ATCC 18188</strain>
    </source>
</reference>
<dbReference type="EMBL" id="GG749427">
    <property type="protein sequence ID" value="EGE81612.1"/>
    <property type="molecule type" value="Genomic_DNA"/>
</dbReference>
<keyword evidence="2" id="KW-0812">Transmembrane</keyword>
<feature type="transmembrane region" description="Helical" evidence="2">
    <location>
        <begin position="1504"/>
        <end position="1533"/>
    </location>
</feature>
<feature type="compositionally biased region" description="Polar residues" evidence="1">
    <location>
        <begin position="477"/>
        <end position="506"/>
    </location>
</feature>
<feature type="region of interest" description="Disordered" evidence="1">
    <location>
        <begin position="1284"/>
        <end position="1348"/>
    </location>
</feature>
<dbReference type="HOGENOM" id="CLU_002643_1_0_1"/>
<evidence type="ECO:0000256" key="1">
    <source>
        <dbReference type="SAM" id="MobiDB-lite"/>
    </source>
</evidence>
<evidence type="ECO:0000256" key="2">
    <source>
        <dbReference type="SAM" id="Phobius"/>
    </source>
</evidence>
<gene>
    <name evidence="3" type="ORF">BDDG_04555</name>
</gene>
<feature type="compositionally biased region" description="Low complexity" evidence="1">
    <location>
        <begin position="155"/>
        <end position="177"/>
    </location>
</feature>
<feature type="compositionally biased region" description="Basic and acidic residues" evidence="1">
    <location>
        <begin position="602"/>
        <end position="617"/>
    </location>
</feature>
<feature type="compositionally biased region" description="Low complexity" evidence="1">
    <location>
        <begin position="1317"/>
        <end position="1331"/>
    </location>
</feature>
<feature type="compositionally biased region" description="Polar residues" evidence="1">
    <location>
        <begin position="950"/>
        <end position="965"/>
    </location>
</feature>
<name>F2TEE9_AJEDA</name>
<organism evidence="3">
    <name type="scientific">Ajellomyces dermatitidis (strain ATCC 18188 / CBS 674.68)</name>
    <name type="common">Blastomyces dermatitidis</name>
    <dbReference type="NCBI Taxonomy" id="653446"/>
    <lineage>
        <taxon>Eukaryota</taxon>
        <taxon>Fungi</taxon>
        <taxon>Dikarya</taxon>
        <taxon>Ascomycota</taxon>
        <taxon>Pezizomycotina</taxon>
        <taxon>Eurotiomycetes</taxon>
        <taxon>Eurotiomycetidae</taxon>
        <taxon>Onygenales</taxon>
        <taxon>Ajellomycetaceae</taxon>
        <taxon>Blastomyces</taxon>
    </lineage>
</organism>
<feature type="compositionally biased region" description="Basic and acidic residues" evidence="1">
    <location>
        <begin position="895"/>
        <end position="908"/>
    </location>
</feature>
<feature type="compositionally biased region" description="Polar residues" evidence="1">
    <location>
        <begin position="688"/>
        <end position="721"/>
    </location>
</feature>
<keyword evidence="2" id="KW-0472">Membrane</keyword>
<feature type="compositionally biased region" description="Basic and acidic residues" evidence="1">
    <location>
        <begin position="1284"/>
        <end position="1313"/>
    </location>
</feature>
<feature type="compositionally biased region" description="Polar residues" evidence="1">
    <location>
        <begin position="52"/>
        <end position="88"/>
    </location>
</feature>
<dbReference type="Proteomes" id="UP000007802">
    <property type="component" value="Unassembled WGS sequence"/>
</dbReference>
<feature type="region of interest" description="Disordered" evidence="1">
    <location>
        <begin position="1431"/>
        <end position="1462"/>
    </location>
</feature>
<feature type="region of interest" description="Disordered" evidence="1">
    <location>
        <begin position="358"/>
        <end position="1115"/>
    </location>
</feature>
<feature type="compositionally biased region" description="Low complexity" evidence="1">
    <location>
        <begin position="665"/>
        <end position="675"/>
    </location>
</feature>
<protein>
    <submittedName>
        <fullName evidence="3">Uncharacterized protein</fullName>
    </submittedName>
</protein>
<feature type="compositionally biased region" description="Low complexity" evidence="1">
    <location>
        <begin position="1067"/>
        <end position="1076"/>
    </location>
</feature>
<feature type="compositionally biased region" description="Low complexity" evidence="1">
    <location>
        <begin position="1027"/>
        <end position="1039"/>
    </location>
</feature>
<feature type="compositionally biased region" description="Polar residues" evidence="1">
    <location>
        <begin position="1435"/>
        <end position="1446"/>
    </location>
</feature>
<feature type="compositionally biased region" description="Polar residues" evidence="1">
    <location>
        <begin position="358"/>
        <end position="375"/>
    </location>
</feature>